<dbReference type="SUPFAM" id="SSF88697">
    <property type="entry name" value="PUA domain-like"/>
    <property type="match status" value="1"/>
</dbReference>
<dbReference type="InterPro" id="IPR015947">
    <property type="entry name" value="PUA-like_sf"/>
</dbReference>
<reference evidence="3 4" key="1">
    <citation type="submission" date="2013-07" db="EMBL/GenBank/DDBJ databases">
        <title>Genome of Archaeoglobus fulgidus.</title>
        <authorList>
            <person name="Fiebig A."/>
            <person name="Birkeland N.-K."/>
        </authorList>
    </citation>
    <scope>NUCLEOTIDE SEQUENCE [LARGE SCALE GENOMIC DNA]</scope>
    <source>
        <strain evidence="3 4">DSM 8774</strain>
    </source>
</reference>
<comment type="similarity">
    <text evidence="1">Belongs to the UPF0310 family.</text>
</comment>
<dbReference type="AlphaFoldDB" id="A0A075WF60"/>
<dbReference type="HOGENOM" id="CLU_1092386_0_0_2"/>
<dbReference type="InterPro" id="IPR022996">
    <property type="entry name" value="UPF0310"/>
</dbReference>
<gene>
    <name evidence="3" type="ORF">AFULGI_00016730</name>
</gene>
<dbReference type="Pfam" id="PF01878">
    <property type="entry name" value="EVE"/>
    <property type="match status" value="1"/>
</dbReference>
<accession>A0A075WF60</accession>
<dbReference type="CDD" id="cd21132">
    <property type="entry name" value="EVE-like"/>
    <property type="match status" value="1"/>
</dbReference>
<dbReference type="Proteomes" id="UP000028501">
    <property type="component" value="Chromosome"/>
</dbReference>
<dbReference type="HAMAP" id="MF_00771">
    <property type="entry name" value="UPF0310"/>
    <property type="match status" value="1"/>
</dbReference>
<evidence type="ECO:0000313" key="3">
    <source>
        <dbReference type="EMBL" id="AIG98432.1"/>
    </source>
</evidence>
<feature type="domain" description="EVE" evidence="2">
    <location>
        <begin position="111"/>
        <end position="251"/>
    </location>
</feature>
<dbReference type="InterPro" id="IPR002740">
    <property type="entry name" value="EVE_domain"/>
</dbReference>
<dbReference type="KEGG" id="afg:AFULGI_00016730"/>
<evidence type="ECO:0000259" key="2">
    <source>
        <dbReference type="Pfam" id="PF01878"/>
    </source>
</evidence>
<organism evidence="3 4">
    <name type="scientific">Archaeoglobus fulgidus DSM 8774</name>
    <dbReference type="NCBI Taxonomy" id="1344584"/>
    <lineage>
        <taxon>Archaea</taxon>
        <taxon>Methanobacteriati</taxon>
        <taxon>Methanobacteriota</taxon>
        <taxon>Archaeoglobi</taxon>
        <taxon>Archaeoglobales</taxon>
        <taxon>Archaeoglobaceae</taxon>
        <taxon>Archaeoglobus</taxon>
    </lineage>
</organism>
<sequence>MTEIEIEIISEAIDFDRIEFLVKQEFELMDSMTLVQVADSKVDYFVTRDKMVRKINEINQDWIKLKAVTVRGMINLFGEINKRSRDVRFVNCKLIGETIIKVLNKKDDMSYWLCITTEENWKIIKEKNIWGVPERHKNTIAKVKPGDKLLIYLKQERDKEQNKEPRIVAVYEAVSEVFKDSKRIFKSPPGMGNEVFPLRIKLKPVKIFSTPVDFKSLIPKLKFIKNKQKWTGHLMGKAMREIPEEDYKLIVGEG</sequence>
<evidence type="ECO:0000313" key="4">
    <source>
        <dbReference type="Proteomes" id="UP000028501"/>
    </source>
</evidence>
<name>A0A075WF60_ARCFL</name>
<dbReference type="EMBL" id="CP006577">
    <property type="protein sequence ID" value="AIG98432.1"/>
    <property type="molecule type" value="Genomic_DNA"/>
</dbReference>
<dbReference type="NCBIfam" id="NF002008">
    <property type="entry name" value="PRK00809.1"/>
    <property type="match status" value="1"/>
</dbReference>
<dbReference type="PANTHER" id="PTHR39661">
    <property type="entry name" value="UPF0310 PROTEIN MJECL36"/>
    <property type="match status" value="1"/>
</dbReference>
<dbReference type="Gene3D" id="3.10.590.10">
    <property type="entry name" value="ph1033 like domains"/>
    <property type="match status" value="1"/>
</dbReference>
<protein>
    <recommendedName>
        <fullName evidence="1">UPF0310 protein AFULGI_00016730</fullName>
    </recommendedName>
</protein>
<dbReference type="PANTHER" id="PTHR39661:SF1">
    <property type="entry name" value="UPF0310 PROTEIN MJECL36"/>
    <property type="match status" value="1"/>
</dbReference>
<proteinExistence type="inferred from homology"/>
<evidence type="ECO:0000256" key="1">
    <source>
        <dbReference type="HAMAP-Rule" id="MF_00771"/>
    </source>
</evidence>